<protein>
    <recommendedName>
        <fullName evidence="1">Disease resistance protein At4g27190-like leucine-rich repeats domain-containing protein</fullName>
    </recommendedName>
</protein>
<evidence type="ECO:0000259" key="1">
    <source>
        <dbReference type="Pfam" id="PF23247"/>
    </source>
</evidence>
<dbReference type="PANTHER" id="PTHR33463">
    <property type="entry name" value="NB-ARC DOMAIN-CONTAINING PROTEIN-RELATED"/>
    <property type="match status" value="1"/>
</dbReference>
<dbReference type="InterPro" id="IPR050905">
    <property type="entry name" value="Plant_NBS-LRR"/>
</dbReference>
<dbReference type="EMBL" id="CAJGYO010000015">
    <property type="protein sequence ID" value="CAD6270721.1"/>
    <property type="molecule type" value="Genomic_DNA"/>
</dbReference>
<accession>A0A811RJX9</accession>
<name>A0A811RJX9_9POAL</name>
<comment type="caution">
    <text evidence="2">The sequence shown here is derived from an EMBL/GenBank/DDBJ whole genome shotgun (WGS) entry which is preliminary data.</text>
</comment>
<dbReference type="Pfam" id="PF23247">
    <property type="entry name" value="LRR_RPS2"/>
    <property type="match status" value="1"/>
</dbReference>
<reference evidence="2" key="1">
    <citation type="submission" date="2020-10" db="EMBL/GenBank/DDBJ databases">
        <authorList>
            <person name="Han B."/>
            <person name="Lu T."/>
            <person name="Zhao Q."/>
            <person name="Huang X."/>
            <person name="Zhao Y."/>
        </authorList>
    </citation>
    <scope>NUCLEOTIDE SEQUENCE</scope>
</reference>
<gene>
    <name evidence="2" type="ORF">NCGR_LOCUS54013</name>
</gene>
<sequence>MRTEVIEADTIEVAAQQILNELKRDANGASRRTSRRDNVIYFDGWDGLGASAVLRTVAERLHPVTRDSEVLARGLHFDQIIHIDCSKWENRRVLQREIAKHLQLPTKVMEMFDWQDEEDDIHGVAQGSRLEIPQVLRAMFRRIKELNHRFLVIFHNGSSEEIDLSSFGFPLSGYFDNMVLWTFQGRFRLYPRMKGRDPQELWYVLVRREAAEVAENNIRIHTAQVAECFFLHMLKLCCMGYNFKMDYDLATHACNYWMCEGIMQQLQRGALGDTNIVNTDDDEESWRTADALQREIQLDMDYYNYNHQYFPSHLVRYGKTMPCWTSPYGFILVPVGAIPNADMLLQDFNNLTVLKLSRRAFSFSSPPFLYYHNLKFLWLDHCEDQEVSSTAGFPNEEKKKISTDKRASKEADIQGQSCFFQKLWVLDVRYTCSDWILSAQMMDFMTQLRELNVTGAQDWDIGQLYGRLPNIHKLRVTKSSIRCSSCLGSYLFSEMDKMELLDLSGNSISPLATSFSAGPAGSINNNITASSVVTVIIDDGFVGLKEISLRGCANLKNLFLRGVLQDLYSLDISGTAVQTLDLSATTTPKLDELYLLGCDKLCAILWPSQDKRKEYLNKLHIDTSTRLGLTTPPVGMNITRRVAQGGQQADGNDQIFWYLLTFWGSQLPKFLHLDSCPRLIHVLPLPRTVMGRCLKNIVTLEIVWCSDLKEIFPFYYSGAESSDKQRESTYEVELSSLKHIHLNELPRLRSICGGNARLGAPNLETIKVRGCRSLRRLPAVSCTYDWRMRVEHDAHNRSKKVECDCEKEWWDRLEWDVGGQVPAPSFTSRPTHGITRRECSGALVLV</sequence>
<dbReference type="PANTHER" id="PTHR33463:SF34">
    <property type="entry name" value="DISEASE RESISTANCE PROTEIN RPS2"/>
    <property type="match status" value="1"/>
</dbReference>
<evidence type="ECO:0000313" key="3">
    <source>
        <dbReference type="Proteomes" id="UP000604825"/>
    </source>
</evidence>
<feature type="domain" description="Disease resistance protein At4g27190-like leucine-rich repeats" evidence="1">
    <location>
        <begin position="669"/>
        <end position="783"/>
    </location>
</feature>
<dbReference type="AlphaFoldDB" id="A0A811RJX9"/>
<dbReference type="InterPro" id="IPR032675">
    <property type="entry name" value="LRR_dom_sf"/>
</dbReference>
<proteinExistence type="predicted"/>
<dbReference type="OrthoDB" id="266138at2759"/>
<evidence type="ECO:0000313" key="2">
    <source>
        <dbReference type="EMBL" id="CAD6270721.1"/>
    </source>
</evidence>
<dbReference type="Gene3D" id="3.80.10.10">
    <property type="entry name" value="Ribonuclease Inhibitor"/>
    <property type="match status" value="2"/>
</dbReference>
<organism evidence="2 3">
    <name type="scientific">Miscanthus lutarioriparius</name>
    <dbReference type="NCBI Taxonomy" id="422564"/>
    <lineage>
        <taxon>Eukaryota</taxon>
        <taxon>Viridiplantae</taxon>
        <taxon>Streptophyta</taxon>
        <taxon>Embryophyta</taxon>
        <taxon>Tracheophyta</taxon>
        <taxon>Spermatophyta</taxon>
        <taxon>Magnoliopsida</taxon>
        <taxon>Liliopsida</taxon>
        <taxon>Poales</taxon>
        <taxon>Poaceae</taxon>
        <taxon>PACMAD clade</taxon>
        <taxon>Panicoideae</taxon>
        <taxon>Andropogonodae</taxon>
        <taxon>Andropogoneae</taxon>
        <taxon>Saccharinae</taxon>
        <taxon>Miscanthus</taxon>
    </lineage>
</organism>
<keyword evidence="3" id="KW-1185">Reference proteome</keyword>
<dbReference type="InterPro" id="IPR057135">
    <property type="entry name" value="At4g27190-like_LRR"/>
</dbReference>
<dbReference type="Proteomes" id="UP000604825">
    <property type="component" value="Unassembled WGS sequence"/>
</dbReference>
<dbReference type="SUPFAM" id="SSF52058">
    <property type="entry name" value="L domain-like"/>
    <property type="match status" value="2"/>
</dbReference>